<dbReference type="Proteomes" id="UP001163823">
    <property type="component" value="Chromosome 12"/>
</dbReference>
<protein>
    <submittedName>
        <fullName evidence="1">Uncharacterized protein</fullName>
    </submittedName>
</protein>
<sequence length="280" mass="31742">MGNFLEEKALGGAISTPQKCKNSLSLEHNVSVFLGDDYSNDANDHESDGNDSHNSAQRTLYWESQEALLQEILELYIQTGSKLREEFGRVIEVVKASDFCHCLKPNSAHGCSYCLRRGVVTLLCDKGFRAILRTSKWRNTRKLPGGSHEYIEVIASTSIKKKQIPYLIELEFRDQFQMVRASDEYQKLITQLPEFYIGKPDYLTAIVRIVCDAAKRSMEEKKIHMGPWRKSGFMQMKWSGLNHKETKNDESLNKVASFPTRQATSESCLQFSAASAVVVT</sequence>
<dbReference type="AlphaFoldDB" id="A0AAD7L1Q7"/>
<comment type="caution">
    <text evidence="1">The sequence shown here is derived from an EMBL/GenBank/DDBJ whole genome shotgun (WGS) entry which is preliminary data.</text>
</comment>
<proteinExistence type="predicted"/>
<organism evidence="1 2">
    <name type="scientific">Quillaja saponaria</name>
    <name type="common">Soap bark tree</name>
    <dbReference type="NCBI Taxonomy" id="32244"/>
    <lineage>
        <taxon>Eukaryota</taxon>
        <taxon>Viridiplantae</taxon>
        <taxon>Streptophyta</taxon>
        <taxon>Embryophyta</taxon>
        <taxon>Tracheophyta</taxon>
        <taxon>Spermatophyta</taxon>
        <taxon>Magnoliopsida</taxon>
        <taxon>eudicotyledons</taxon>
        <taxon>Gunneridae</taxon>
        <taxon>Pentapetalae</taxon>
        <taxon>rosids</taxon>
        <taxon>fabids</taxon>
        <taxon>Fabales</taxon>
        <taxon>Quillajaceae</taxon>
        <taxon>Quillaja</taxon>
    </lineage>
</organism>
<evidence type="ECO:0000313" key="2">
    <source>
        <dbReference type="Proteomes" id="UP001163823"/>
    </source>
</evidence>
<reference evidence="1" key="1">
    <citation type="journal article" date="2023" name="Science">
        <title>Elucidation of the pathway for biosynthesis of saponin adjuvants from the soapbark tree.</title>
        <authorList>
            <person name="Reed J."/>
            <person name="Orme A."/>
            <person name="El-Demerdash A."/>
            <person name="Owen C."/>
            <person name="Martin L.B.B."/>
            <person name="Misra R.C."/>
            <person name="Kikuchi S."/>
            <person name="Rejzek M."/>
            <person name="Martin A.C."/>
            <person name="Harkess A."/>
            <person name="Leebens-Mack J."/>
            <person name="Louveau T."/>
            <person name="Stephenson M.J."/>
            <person name="Osbourn A."/>
        </authorList>
    </citation>
    <scope>NUCLEOTIDE SEQUENCE</scope>
    <source>
        <strain evidence="1">S10</strain>
    </source>
</reference>
<dbReference type="EMBL" id="JARAOO010000012">
    <property type="protein sequence ID" value="KAJ7949762.1"/>
    <property type="molecule type" value="Genomic_DNA"/>
</dbReference>
<name>A0AAD7L1Q7_QUISA</name>
<dbReference type="PANTHER" id="PTHR31579:SF49">
    <property type="entry name" value="DUF506 FAMILY PROTEIN"/>
    <property type="match status" value="1"/>
</dbReference>
<accession>A0AAD7L1Q7</accession>
<keyword evidence="2" id="KW-1185">Reference proteome</keyword>
<dbReference type="NCBIfam" id="TIGR01615">
    <property type="entry name" value="A_thal_3542"/>
    <property type="match status" value="1"/>
</dbReference>
<gene>
    <name evidence="1" type="ORF">O6P43_030062</name>
</gene>
<evidence type="ECO:0000313" key="1">
    <source>
        <dbReference type="EMBL" id="KAJ7949762.1"/>
    </source>
</evidence>
<dbReference type="InterPro" id="IPR006502">
    <property type="entry name" value="PDDEXK-like"/>
</dbReference>
<dbReference type="Pfam" id="PF04720">
    <property type="entry name" value="PDDEXK_6"/>
    <property type="match status" value="1"/>
</dbReference>
<dbReference type="PANTHER" id="PTHR31579">
    <property type="entry name" value="OS03G0796600 PROTEIN"/>
    <property type="match status" value="1"/>
</dbReference>